<comment type="caution">
    <text evidence="1">The sequence shown here is derived from an EMBL/GenBank/DDBJ whole genome shotgun (WGS) entry which is preliminary data.</text>
</comment>
<gene>
    <name evidence="1" type="ORF">C8D86_12343</name>
</gene>
<reference evidence="1 2" key="1">
    <citation type="submission" date="2018-07" db="EMBL/GenBank/DDBJ databases">
        <title>Genomic Encyclopedia of Type Strains, Phase IV (KMG-IV): sequencing the most valuable type-strain genomes for metagenomic binning, comparative biology and taxonomic classification.</title>
        <authorList>
            <person name="Goeker M."/>
        </authorList>
    </citation>
    <scope>NUCLEOTIDE SEQUENCE [LARGE SCALE GENOMIC DNA]</scope>
    <source>
        <strain evidence="1 2">DSM 16500</strain>
    </source>
</reference>
<protein>
    <submittedName>
        <fullName evidence="1">Uncharacterized protein</fullName>
    </submittedName>
</protein>
<organism evidence="1 2">
    <name type="scientific">Aquicella lusitana</name>
    <dbReference type="NCBI Taxonomy" id="254246"/>
    <lineage>
        <taxon>Bacteria</taxon>
        <taxon>Pseudomonadati</taxon>
        <taxon>Pseudomonadota</taxon>
        <taxon>Gammaproteobacteria</taxon>
        <taxon>Legionellales</taxon>
        <taxon>Coxiellaceae</taxon>
        <taxon>Aquicella</taxon>
    </lineage>
</organism>
<evidence type="ECO:0000313" key="2">
    <source>
        <dbReference type="Proteomes" id="UP000254720"/>
    </source>
</evidence>
<sequence>MKEILQAVLALPDLPPSDNQFQSAYSRMSQRILEWNKTIAKTWSKITPDILGNDELLALTVELLPNDRKQLSQLKAQLERAMDSELADEIGFTITNFYCAVLFKLEAKNGKPAAEEKKLYNNIALTIKILNEQEQLITQLKQLFGTHKRYLMGLIKEKWKSNYQLSSIDFQNKYADMNGNADIVFISDFQKSLPPSTGKEDEKLVTMLEKFIIISDIYHTLEKENMDYAHKLEEFGAKLSQHIKLLQTNTDEKGASFLETISVHFPYASHLKAARTYIGYDRFSYFFTWQTKEDKFAKNIAGIAEKIGYQSTEPTNKPR</sequence>
<dbReference type="RefSeq" id="WP_114835105.1">
    <property type="nucleotide sequence ID" value="NZ_LR699114.1"/>
</dbReference>
<name>A0A370G8W5_9COXI</name>
<evidence type="ECO:0000313" key="1">
    <source>
        <dbReference type="EMBL" id="RDI40207.1"/>
    </source>
</evidence>
<keyword evidence="2" id="KW-1185">Reference proteome</keyword>
<dbReference type="EMBL" id="QQAX01000023">
    <property type="protein sequence ID" value="RDI40207.1"/>
    <property type="molecule type" value="Genomic_DNA"/>
</dbReference>
<accession>A0A370G8W5</accession>
<dbReference type="AlphaFoldDB" id="A0A370G8W5"/>
<dbReference type="Proteomes" id="UP000254720">
    <property type="component" value="Unassembled WGS sequence"/>
</dbReference>
<proteinExistence type="predicted"/>